<dbReference type="InterPro" id="IPR006015">
    <property type="entry name" value="Universal_stress_UspA"/>
</dbReference>
<feature type="domain" description="UspA" evidence="2">
    <location>
        <begin position="1"/>
        <end position="147"/>
    </location>
</feature>
<organism evidence="3 4">
    <name type="scientific">Sphingobacterium hotanense</name>
    <dbReference type="NCBI Taxonomy" id="649196"/>
    <lineage>
        <taxon>Bacteria</taxon>
        <taxon>Pseudomonadati</taxon>
        <taxon>Bacteroidota</taxon>
        <taxon>Sphingobacteriia</taxon>
        <taxon>Sphingobacteriales</taxon>
        <taxon>Sphingobacteriaceae</taxon>
        <taxon>Sphingobacterium</taxon>
    </lineage>
</organism>
<dbReference type="Proteomes" id="UP001170954">
    <property type="component" value="Unassembled WGS sequence"/>
</dbReference>
<comment type="similarity">
    <text evidence="1">Belongs to the universal stress protein A family.</text>
</comment>
<evidence type="ECO:0000256" key="1">
    <source>
        <dbReference type="ARBA" id="ARBA00008791"/>
    </source>
</evidence>
<reference evidence="3" key="2">
    <citation type="journal article" date="2022" name="Sci. Total Environ.">
        <title>Prevalence, transmission, and molecular epidemiology of tet(X)-positive bacteria among humans, animals, and environmental niches in China: An epidemiological, and genomic-based study.</title>
        <authorList>
            <person name="Dong N."/>
            <person name="Zeng Y."/>
            <person name="Cai C."/>
            <person name="Sun C."/>
            <person name="Lu J."/>
            <person name="Liu C."/>
            <person name="Zhou H."/>
            <person name="Sun Q."/>
            <person name="Shu L."/>
            <person name="Wang H."/>
            <person name="Wang Y."/>
            <person name="Wang S."/>
            <person name="Wu C."/>
            <person name="Chan E.W."/>
            <person name="Chen G."/>
            <person name="Shen Z."/>
            <person name="Chen S."/>
            <person name="Zhang R."/>
        </authorList>
    </citation>
    <scope>NUCLEOTIDE SEQUENCE</scope>
    <source>
        <strain evidence="3">R1692</strain>
    </source>
</reference>
<dbReference type="Pfam" id="PF00582">
    <property type="entry name" value="Usp"/>
    <property type="match status" value="1"/>
</dbReference>
<dbReference type="SUPFAM" id="SSF52402">
    <property type="entry name" value="Adenine nucleotide alpha hydrolases-like"/>
    <property type="match status" value="2"/>
</dbReference>
<dbReference type="Gene3D" id="3.40.50.12370">
    <property type="match status" value="1"/>
</dbReference>
<dbReference type="RefSeq" id="WP_286650742.1">
    <property type="nucleotide sequence ID" value="NZ_JACAGK010000011.1"/>
</dbReference>
<evidence type="ECO:0000259" key="2">
    <source>
        <dbReference type="Pfam" id="PF00582"/>
    </source>
</evidence>
<dbReference type="PRINTS" id="PR01438">
    <property type="entry name" value="UNVRSLSTRESS"/>
</dbReference>
<evidence type="ECO:0000313" key="4">
    <source>
        <dbReference type="Proteomes" id="UP001170954"/>
    </source>
</evidence>
<dbReference type="EMBL" id="JACAGK010000011">
    <property type="protein sequence ID" value="MDM1047720.1"/>
    <property type="molecule type" value="Genomic_DNA"/>
</dbReference>
<keyword evidence="4" id="KW-1185">Reference proteome</keyword>
<name>A0ABT7NKP7_9SPHI</name>
<comment type="caution">
    <text evidence="3">The sequence shown here is derived from an EMBL/GenBank/DDBJ whole genome shotgun (WGS) entry which is preliminary data.</text>
</comment>
<evidence type="ECO:0000313" key="3">
    <source>
        <dbReference type="EMBL" id="MDM1047720.1"/>
    </source>
</evidence>
<proteinExistence type="inferred from homology"/>
<gene>
    <name evidence="3" type="ORF">HX018_05645</name>
</gene>
<protein>
    <submittedName>
        <fullName evidence="3">Universal stress protein</fullName>
    </submittedName>
</protein>
<reference evidence="3" key="1">
    <citation type="submission" date="2020-06" db="EMBL/GenBank/DDBJ databases">
        <authorList>
            <person name="Dong N."/>
        </authorList>
    </citation>
    <scope>NUCLEOTIDE SEQUENCE</scope>
    <source>
        <strain evidence="3">R1692</strain>
    </source>
</reference>
<sequence>MKTILLLMDFSETAKHAASYLSSIADQMGIERIVIYHSYTNPRPDMIMVTDVLGPTSSGKYALYSGALHGLNRIKAQLEAGLRKGIIIDVLADDRPVLKAVEEITENQKIDLVVLGICGNDSKGVNRVGRIPANLIKRHKFPLLIVPSLATIAPVKALMLACDLKDILHRLPDAQLKSIVKSFHATLHIVHVDHGENVEEANQRSEQAALHQLLDEVEPEFHYLRNKDVIAGLFDFSDQHQIDLMMAVPKQRGFLETLFHESATRKLALKATKPLLILHRNN</sequence>
<accession>A0ABT7NKP7</accession>
<dbReference type="InterPro" id="IPR006016">
    <property type="entry name" value="UspA"/>
</dbReference>